<proteinExistence type="predicted"/>
<dbReference type="InterPro" id="IPR006750">
    <property type="entry name" value="YdcZ"/>
</dbReference>
<keyword evidence="1" id="KW-1133">Transmembrane helix</keyword>
<organism evidence="2">
    <name type="scientific">Caulobacter sp. 73W</name>
    <dbReference type="NCBI Taxonomy" id="3161137"/>
    <lineage>
        <taxon>Bacteria</taxon>
        <taxon>Pseudomonadati</taxon>
        <taxon>Pseudomonadota</taxon>
        <taxon>Alphaproteobacteria</taxon>
        <taxon>Caulobacterales</taxon>
        <taxon>Caulobacteraceae</taxon>
        <taxon>Caulobacter</taxon>
    </lineage>
</organism>
<evidence type="ECO:0000256" key="1">
    <source>
        <dbReference type="SAM" id="Phobius"/>
    </source>
</evidence>
<dbReference type="Pfam" id="PF04657">
    <property type="entry name" value="DMT_YdcZ"/>
    <property type="match status" value="1"/>
</dbReference>
<dbReference type="PANTHER" id="PTHR34821:SF2">
    <property type="entry name" value="INNER MEMBRANE PROTEIN YDCZ"/>
    <property type="match status" value="1"/>
</dbReference>
<gene>
    <name evidence="2" type="ORF">ABOZ73_02360</name>
</gene>
<name>A0AB39KVN2_9CAUL</name>
<protein>
    <submittedName>
        <fullName evidence="2">DMT family transporter</fullName>
    </submittedName>
</protein>
<feature type="transmembrane region" description="Helical" evidence="1">
    <location>
        <begin position="72"/>
        <end position="92"/>
    </location>
</feature>
<feature type="transmembrane region" description="Helical" evidence="1">
    <location>
        <begin position="39"/>
        <end position="60"/>
    </location>
</feature>
<sequence>MPKSLVFAIIGCLVGGGLAAIQAPTNALLARPLNSPVNAALMSFAGGTLILLIAVLVLRVRPDYGATAAAPWYAWMGGLYGAVFVVAAAYAIPRIGVASAMTLFVAGQLLISVLVDHFGGFGVAARPVNLTRVAGLALVIGGVVLVRRG</sequence>
<keyword evidence="1" id="KW-0472">Membrane</keyword>
<dbReference type="AlphaFoldDB" id="A0AB39KVN2"/>
<dbReference type="RefSeq" id="WP_369060393.1">
    <property type="nucleotide sequence ID" value="NZ_CP158375.1"/>
</dbReference>
<dbReference type="GO" id="GO:0005886">
    <property type="term" value="C:plasma membrane"/>
    <property type="evidence" value="ECO:0007669"/>
    <property type="project" value="TreeGrafter"/>
</dbReference>
<accession>A0AB39KVN2</accession>
<reference evidence="2" key="1">
    <citation type="submission" date="2024-06" db="EMBL/GenBank/DDBJ databases">
        <title>Caulobacter inopinatus, sp. nov.</title>
        <authorList>
            <person name="Donachie S.P."/>
        </authorList>
    </citation>
    <scope>NUCLEOTIDE SEQUENCE</scope>
    <source>
        <strain evidence="2">73W</strain>
    </source>
</reference>
<evidence type="ECO:0000313" key="2">
    <source>
        <dbReference type="EMBL" id="XDO97281.1"/>
    </source>
</evidence>
<feature type="transmembrane region" description="Helical" evidence="1">
    <location>
        <begin position="98"/>
        <end position="118"/>
    </location>
</feature>
<feature type="transmembrane region" description="Helical" evidence="1">
    <location>
        <begin position="130"/>
        <end position="146"/>
    </location>
</feature>
<dbReference type="EMBL" id="CP158375">
    <property type="protein sequence ID" value="XDO97281.1"/>
    <property type="molecule type" value="Genomic_DNA"/>
</dbReference>
<dbReference type="PANTHER" id="PTHR34821">
    <property type="entry name" value="INNER MEMBRANE PROTEIN YDCZ"/>
    <property type="match status" value="1"/>
</dbReference>
<keyword evidence="1" id="KW-0812">Transmembrane</keyword>